<dbReference type="Gene3D" id="3.40.50.300">
    <property type="entry name" value="P-loop containing nucleotide triphosphate hydrolases"/>
    <property type="match status" value="2"/>
</dbReference>
<evidence type="ECO:0000256" key="8">
    <source>
        <dbReference type="ARBA" id="ARBA00033408"/>
    </source>
</evidence>
<keyword evidence="12" id="KW-1185">Reference proteome</keyword>
<evidence type="ECO:0000256" key="9">
    <source>
        <dbReference type="PIRNR" id="PIRNR003128"/>
    </source>
</evidence>
<evidence type="ECO:0000256" key="6">
    <source>
        <dbReference type="ARBA" id="ARBA00022840"/>
    </source>
</evidence>
<evidence type="ECO:0000256" key="1">
    <source>
        <dbReference type="ARBA" id="ARBA00003618"/>
    </source>
</evidence>
<dbReference type="InterPro" id="IPR004604">
    <property type="entry name" value="DNA_recomb/repair_RecN"/>
</dbReference>
<evidence type="ECO:0000256" key="7">
    <source>
        <dbReference type="ARBA" id="ARBA00023204"/>
    </source>
</evidence>
<evidence type="ECO:0000313" key="11">
    <source>
        <dbReference type="EMBL" id="MDP9832497.1"/>
    </source>
</evidence>
<comment type="function">
    <text evidence="1 9">May be involved in recombinational repair of damaged DNA.</text>
</comment>
<sequence>MIDELRISNLGVIESAHVQLQGGMTAITGETGAGKTMALTSLGLLMGAKAESHRVRQGADAANVEATFVVRADSPVVGLVENAGGVVDIDGDQAAVILARRVPAKGRSRAYAGGQSVPVALLQEIAEHLITVHGQSDQLKLRSESQQRHALDAFGAGKLAALRASYERAWAAWRQSEETLTRFRSDMRQAAAERLALEALVKRVDAVEPRVGEEDELKARALVLENVEDLRSAMAGSVAALSGSDADDAGALGAIDAASEMLAQVRDADAELGALSDQLREVSLLASDVANALGLKLSGLDADPEELDSIHARRAELRSLQRDLGMTIEEILAERGAADDRLARLSAPEEHLEQLEGQARAAHKALMEAGRKLRAARRAAAEKLGQMVTAELHDLAMKDATFSVLVEPREEPARHGLDAVRFLLRAHRGAPDLPLTATASGGEVSRIMLALEVVLNANPRPDHTFIFDEVDAGIGGKTALCVGERLAKVGKASQVLTVTHLAQVAAYADHHVVVAKKSEGATTATDVVVVEGEGRVSELARMLSGHAELAVARTHAAELIRGAVVS</sequence>
<dbReference type="PANTHER" id="PTHR11059:SF0">
    <property type="entry name" value="DNA REPAIR PROTEIN RECN"/>
    <property type="match status" value="1"/>
</dbReference>
<dbReference type="RefSeq" id="WP_307634819.1">
    <property type="nucleotide sequence ID" value="NZ_JAUSQL010000001.1"/>
</dbReference>
<dbReference type="EMBL" id="JAUSQL010000001">
    <property type="protein sequence ID" value="MDP9832497.1"/>
    <property type="molecule type" value="Genomic_DNA"/>
</dbReference>
<evidence type="ECO:0000256" key="3">
    <source>
        <dbReference type="ARBA" id="ARBA00021315"/>
    </source>
</evidence>
<evidence type="ECO:0000259" key="10">
    <source>
        <dbReference type="Pfam" id="PF02463"/>
    </source>
</evidence>
<evidence type="ECO:0000256" key="5">
    <source>
        <dbReference type="ARBA" id="ARBA00022763"/>
    </source>
</evidence>
<dbReference type="NCBIfam" id="TIGR00634">
    <property type="entry name" value="recN"/>
    <property type="match status" value="1"/>
</dbReference>
<organism evidence="11 12">
    <name type="scientific">Trueperella abortisuis</name>
    <dbReference type="NCBI Taxonomy" id="445930"/>
    <lineage>
        <taxon>Bacteria</taxon>
        <taxon>Bacillati</taxon>
        <taxon>Actinomycetota</taxon>
        <taxon>Actinomycetes</taxon>
        <taxon>Actinomycetales</taxon>
        <taxon>Actinomycetaceae</taxon>
        <taxon>Trueperella</taxon>
    </lineage>
</organism>
<reference evidence="11 12" key="1">
    <citation type="submission" date="2023-07" db="EMBL/GenBank/DDBJ databases">
        <title>Sequencing the genomes of 1000 actinobacteria strains.</title>
        <authorList>
            <person name="Klenk H.-P."/>
        </authorList>
    </citation>
    <scope>NUCLEOTIDE SEQUENCE [LARGE SCALE GENOMIC DNA]</scope>
    <source>
        <strain evidence="11 12">DSM 19515</strain>
    </source>
</reference>
<keyword evidence="7 9" id="KW-0234">DNA repair</keyword>
<dbReference type="InterPro" id="IPR003395">
    <property type="entry name" value="RecF/RecN/SMC_N"/>
</dbReference>
<feature type="domain" description="RecF/RecN/SMC N-terminal" evidence="10">
    <location>
        <begin position="2"/>
        <end position="521"/>
    </location>
</feature>
<evidence type="ECO:0000256" key="4">
    <source>
        <dbReference type="ARBA" id="ARBA00022741"/>
    </source>
</evidence>
<dbReference type="PANTHER" id="PTHR11059">
    <property type="entry name" value="DNA REPAIR PROTEIN RECN"/>
    <property type="match status" value="1"/>
</dbReference>
<keyword evidence="5 9" id="KW-0227">DNA damage</keyword>
<gene>
    <name evidence="11" type="ORF">J2S45_001176</name>
</gene>
<keyword evidence="6" id="KW-0067">ATP-binding</keyword>
<name>A0ABT9PIF1_9ACTO</name>
<protein>
    <recommendedName>
        <fullName evidence="3 9">DNA repair protein RecN</fullName>
    </recommendedName>
    <alternativeName>
        <fullName evidence="8 9">Recombination protein N</fullName>
    </alternativeName>
</protein>
<evidence type="ECO:0000256" key="2">
    <source>
        <dbReference type="ARBA" id="ARBA00009441"/>
    </source>
</evidence>
<proteinExistence type="inferred from homology"/>
<dbReference type="Pfam" id="PF02463">
    <property type="entry name" value="SMC_N"/>
    <property type="match status" value="1"/>
</dbReference>
<accession>A0ABT9PIF1</accession>
<evidence type="ECO:0000313" key="12">
    <source>
        <dbReference type="Proteomes" id="UP001230145"/>
    </source>
</evidence>
<dbReference type="SUPFAM" id="SSF52540">
    <property type="entry name" value="P-loop containing nucleoside triphosphate hydrolases"/>
    <property type="match status" value="2"/>
</dbReference>
<comment type="similarity">
    <text evidence="2 9">Belongs to the RecN family.</text>
</comment>
<dbReference type="Proteomes" id="UP001230145">
    <property type="component" value="Unassembled WGS sequence"/>
</dbReference>
<keyword evidence="4" id="KW-0547">Nucleotide-binding</keyword>
<comment type="caution">
    <text evidence="11">The sequence shown here is derived from an EMBL/GenBank/DDBJ whole genome shotgun (WGS) entry which is preliminary data.</text>
</comment>
<dbReference type="PIRSF" id="PIRSF003128">
    <property type="entry name" value="RecN"/>
    <property type="match status" value="1"/>
</dbReference>
<dbReference type="InterPro" id="IPR027417">
    <property type="entry name" value="P-loop_NTPase"/>
</dbReference>